<dbReference type="CDD" id="cd00609">
    <property type="entry name" value="AAT_like"/>
    <property type="match status" value="1"/>
</dbReference>
<feature type="domain" description="Aminotransferase class I/classII large" evidence="6">
    <location>
        <begin position="29"/>
        <end position="380"/>
    </location>
</feature>
<dbReference type="GO" id="GO:0030170">
    <property type="term" value="F:pyridoxal phosphate binding"/>
    <property type="evidence" value="ECO:0007669"/>
    <property type="project" value="InterPro"/>
</dbReference>
<evidence type="ECO:0000256" key="5">
    <source>
        <dbReference type="ARBA" id="ARBA00022898"/>
    </source>
</evidence>
<dbReference type="SUPFAM" id="SSF53383">
    <property type="entry name" value="PLP-dependent transferases"/>
    <property type="match status" value="1"/>
</dbReference>
<name>A0A0M6Y0X2_9HYPH</name>
<comment type="similarity">
    <text evidence="2">Belongs to the class-I pyridoxal-phosphate-dependent aminotransferase family.</text>
</comment>
<protein>
    <recommendedName>
        <fullName evidence="6">Aminotransferase class I/classII large domain-containing protein</fullName>
    </recommendedName>
</protein>
<dbReference type="InterPro" id="IPR051326">
    <property type="entry name" value="Kynurenine-oxoglutarate_AT"/>
</dbReference>
<dbReference type="RefSeq" id="WP_055654970.1">
    <property type="nucleotide sequence ID" value="NZ_CXST01000001.1"/>
</dbReference>
<dbReference type="InterPro" id="IPR015424">
    <property type="entry name" value="PyrdxlP-dep_Trfase"/>
</dbReference>
<dbReference type="FunFam" id="3.40.640.10:FF:000024">
    <property type="entry name" value="Kynurenine--oxoglutarate transaminase 3"/>
    <property type="match status" value="1"/>
</dbReference>
<dbReference type="GO" id="GO:0005737">
    <property type="term" value="C:cytoplasm"/>
    <property type="evidence" value="ECO:0007669"/>
    <property type="project" value="TreeGrafter"/>
</dbReference>
<evidence type="ECO:0000256" key="4">
    <source>
        <dbReference type="ARBA" id="ARBA00022679"/>
    </source>
</evidence>
<organism evidence="7 8">
    <name type="scientific">Roseibium aggregatum</name>
    <dbReference type="NCBI Taxonomy" id="187304"/>
    <lineage>
        <taxon>Bacteria</taxon>
        <taxon>Pseudomonadati</taxon>
        <taxon>Pseudomonadota</taxon>
        <taxon>Alphaproteobacteria</taxon>
        <taxon>Hyphomicrobiales</taxon>
        <taxon>Stappiaceae</taxon>
        <taxon>Roseibium</taxon>
    </lineage>
</organism>
<dbReference type="NCBIfam" id="NF006488">
    <property type="entry name" value="PRK08912.1"/>
    <property type="match status" value="1"/>
</dbReference>
<proteinExistence type="inferred from homology"/>
<dbReference type="Pfam" id="PF00155">
    <property type="entry name" value="Aminotran_1_2"/>
    <property type="match status" value="1"/>
</dbReference>
<reference evidence="8" key="1">
    <citation type="submission" date="2015-07" db="EMBL/GenBank/DDBJ databases">
        <authorList>
            <person name="Rodrigo-Torres Lidia"/>
            <person name="Arahal R.David."/>
        </authorList>
    </citation>
    <scope>NUCLEOTIDE SEQUENCE [LARGE SCALE GENOMIC DNA]</scope>
    <source>
        <strain evidence="8">CECT 4801</strain>
    </source>
</reference>
<evidence type="ECO:0000259" key="6">
    <source>
        <dbReference type="Pfam" id="PF00155"/>
    </source>
</evidence>
<dbReference type="OrthoDB" id="9763453at2"/>
<dbReference type="PANTHER" id="PTHR43807:SF20">
    <property type="entry name" value="FI04487P"/>
    <property type="match status" value="1"/>
</dbReference>
<dbReference type="Proteomes" id="UP000048926">
    <property type="component" value="Unassembled WGS sequence"/>
</dbReference>
<dbReference type="InterPro" id="IPR015421">
    <property type="entry name" value="PyrdxlP-dep_Trfase_major"/>
</dbReference>
<keyword evidence="5" id="KW-0663">Pyridoxal phosphate</keyword>
<comment type="cofactor">
    <cofactor evidence="1">
        <name>pyridoxal 5'-phosphate</name>
        <dbReference type="ChEBI" id="CHEBI:597326"/>
    </cofactor>
</comment>
<dbReference type="STRING" id="187304.B0E33_23490"/>
<evidence type="ECO:0000256" key="1">
    <source>
        <dbReference type="ARBA" id="ARBA00001933"/>
    </source>
</evidence>
<evidence type="ECO:0000256" key="3">
    <source>
        <dbReference type="ARBA" id="ARBA00022576"/>
    </source>
</evidence>
<dbReference type="Gene3D" id="3.90.1150.10">
    <property type="entry name" value="Aspartate Aminotransferase, domain 1"/>
    <property type="match status" value="1"/>
</dbReference>
<dbReference type="GO" id="GO:0016212">
    <property type="term" value="F:kynurenine-oxoglutarate transaminase activity"/>
    <property type="evidence" value="ECO:0007669"/>
    <property type="project" value="TreeGrafter"/>
</dbReference>
<evidence type="ECO:0000256" key="2">
    <source>
        <dbReference type="ARBA" id="ARBA00007441"/>
    </source>
</evidence>
<dbReference type="Gene3D" id="3.40.640.10">
    <property type="entry name" value="Type I PLP-dependent aspartate aminotransferase-like (Major domain)"/>
    <property type="match status" value="1"/>
</dbReference>
<dbReference type="PANTHER" id="PTHR43807">
    <property type="entry name" value="FI04487P"/>
    <property type="match status" value="1"/>
</dbReference>
<dbReference type="InterPro" id="IPR015422">
    <property type="entry name" value="PyrdxlP-dep_Trfase_small"/>
</dbReference>
<dbReference type="EMBL" id="CXST01000001">
    <property type="protein sequence ID" value="CTQ42906.1"/>
    <property type="molecule type" value="Genomic_DNA"/>
</dbReference>
<dbReference type="AlphaFoldDB" id="A0A0M6Y0X2"/>
<keyword evidence="4" id="KW-0808">Transferase</keyword>
<sequence length="392" mass="42131">MKPTNPVFTGIATTVFETMSRLAMAHGAVNLGQGFPDVDGPVDIRQAAADALLQGPNQYPPMLGIPDLRQAVAEANRRFYGLEVDPQTEVMVTSGATEALADCIFALVSPGDEVVLIEPLYDCYLPLVKQAGGIPVRVRVTPPNWSLDAEALKAAFSDKTKAVLINNPMNPTAKVFSDEELELVASLCRQYDAYAICDEVYEHLVFDGHRHTPLMTLDGMRERTVRIGSAGKTFSLTGWKVGYVTGPAALMDPIAKAHQWVTFTTPPHLQMAVAYGLRKDDSYYDGLSQDLAAKRDRMAAGLAALGFSVLPCNATYFLTCGFEGLGLGRTDVEACETLVTAAGVAAVPVSAFYGSDAPEGYIRFCFCKQDAVIDEALARLSAFLTAARAESA</sequence>
<dbReference type="InterPro" id="IPR004839">
    <property type="entry name" value="Aminotransferase_I/II_large"/>
</dbReference>
<gene>
    <name evidence="7" type="primary">dapC_1</name>
    <name evidence="7" type="ORF">LAL4801_01343</name>
</gene>
<accession>A0A0M6Y0X2</accession>
<evidence type="ECO:0000313" key="8">
    <source>
        <dbReference type="Proteomes" id="UP000048926"/>
    </source>
</evidence>
<evidence type="ECO:0000313" key="7">
    <source>
        <dbReference type="EMBL" id="CTQ42906.1"/>
    </source>
</evidence>
<keyword evidence="8" id="KW-1185">Reference proteome</keyword>
<keyword evidence="3" id="KW-0032">Aminotransferase</keyword>